<dbReference type="PROSITE" id="PS00584">
    <property type="entry name" value="PFKB_KINASES_2"/>
    <property type="match status" value="1"/>
</dbReference>
<dbReference type="PANTHER" id="PTHR10584">
    <property type="entry name" value="SUGAR KINASE"/>
    <property type="match status" value="1"/>
</dbReference>
<feature type="domain" description="Carbohydrate kinase PfkB" evidence="3">
    <location>
        <begin position="11"/>
        <end position="143"/>
    </location>
</feature>
<protein>
    <submittedName>
        <fullName evidence="4">Fructosamine kinase frlD</fullName>
    </submittedName>
</protein>
<reference evidence="4 5" key="1">
    <citation type="journal article" date="2015" name="Genome Announc.">
        <title>Complete genome sequences for 35 biothreat assay-relevant bacillus species.</title>
        <authorList>
            <person name="Johnson S.L."/>
            <person name="Daligault H.E."/>
            <person name="Davenport K.W."/>
            <person name="Jaissle J."/>
            <person name="Frey K.G."/>
            <person name="Ladner J.T."/>
            <person name="Broomall S.M."/>
            <person name="Bishop-Lilly K.A."/>
            <person name="Bruce D.C."/>
            <person name="Gibbons H.S."/>
            <person name="Coyne S.R."/>
            <person name="Lo C.C."/>
            <person name="Meincke L."/>
            <person name="Munk A.C."/>
            <person name="Koroleva G.I."/>
            <person name="Rosenzweig C.N."/>
            <person name="Palacios G.F."/>
            <person name="Redden C.L."/>
            <person name="Minogue T.D."/>
            <person name="Chain P.S."/>
        </authorList>
    </citation>
    <scope>NUCLEOTIDE SEQUENCE [LARGE SCALE GENOMIC DNA]</scope>
    <source>
        <strain evidence="5">ATCC 14581 / DSM 32 / JCM 2506 / NBRC 15308 / NCIMB 9376 / NCTC 10342 / NRRL B-14308 / VKM B-512</strain>
    </source>
</reference>
<gene>
    <name evidence="4" type="primary">frlD</name>
    <name evidence="4" type="ORF">BG04_4781</name>
</gene>
<sequence length="280" mass="31031">MKLIGVGDNVVDYYKDQGKIYPGGNALNVAVFYNRLSNHQSSYMGIVGNDESAEHVVNTLQQEKMDISRVRRAVGENGMAIVTLDEQGDRVFVGSNKGGVQSRLKLMLNESDLTYIRQHDLLHTSVFSHLESDLPLLHKIIDISFDFSTRYDEEYLQQVCPYISYAFFSGSSLPEEECMNLIKRVHLLGTSVVCVTRGEEGALLSVENQLFKQPIIPTNVVDTLGAGDSFIAGFLSSYLPEKNIAKALHNGSLVASQTCQNYGAFGYGKEYHTDCAIVLK</sequence>
<evidence type="ECO:0000256" key="1">
    <source>
        <dbReference type="ARBA" id="ARBA00022679"/>
    </source>
</evidence>
<dbReference type="KEGG" id="bmeg:BG04_4781"/>
<proteinExistence type="predicted"/>
<dbReference type="HOGENOM" id="CLU_027634_13_0_9"/>
<evidence type="ECO:0000259" key="3">
    <source>
        <dbReference type="Pfam" id="PF00294"/>
    </source>
</evidence>
<dbReference type="AlphaFoldDB" id="A0A0B6AF72"/>
<accession>A0A0B6AF72</accession>
<dbReference type="GO" id="GO:0016301">
    <property type="term" value="F:kinase activity"/>
    <property type="evidence" value="ECO:0007669"/>
    <property type="project" value="UniProtKB-KW"/>
</dbReference>
<keyword evidence="2 4" id="KW-0418">Kinase</keyword>
<feature type="domain" description="Carbohydrate kinase PfkB" evidence="3">
    <location>
        <begin position="174"/>
        <end position="264"/>
    </location>
</feature>
<dbReference type="SUPFAM" id="SSF53613">
    <property type="entry name" value="Ribokinase-like"/>
    <property type="match status" value="1"/>
</dbReference>
<dbReference type="EMBL" id="CP009920">
    <property type="protein sequence ID" value="AJI22176.1"/>
    <property type="molecule type" value="Genomic_DNA"/>
</dbReference>
<evidence type="ECO:0000256" key="2">
    <source>
        <dbReference type="ARBA" id="ARBA00022777"/>
    </source>
</evidence>
<dbReference type="CDD" id="cd01940">
    <property type="entry name" value="Fructoselysine_kinase_like"/>
    <property type="match status" value="1"/>
</dbReference>
<organism evidence="4 5">
    <name type="scientific">Priestia megaterium (strain ATCC 14581 / DSM 32 / CCUG 1817 / JCM 2506 / NBRC 15308 / NCIMB 9376 / NCTC 10342 / NRRL B-14308 / VKM B-512 / Ford 19)</name>
    <name type="common">Bacillus megaterium</name>
    <dbReference type="NCBI Taxonomy" id="1348623"/>
    <lineage>
        <taxon>Bacteria</taxon>
        <taxon>Bacillati</taxon>
        <taxon>Bacillota</taxon>
        <taxon>Bacilli</taxon>
        <taxon>Bacillales</taxon>
        <taxon>Bacillaceae</taxon>
        <taxon>Priestia</taxon>
    </lineage>
</organism>
<dbReference type="InterPro" id="IPR011611">
    <property type="entry name" value="PfkB_dom"/>
</dbReference>
<name>A0A0B6AF72_PRIM2</name>
<evidence type="ECO:0000313" key="4">
    <source>
        <dbReference type="EMBL" id="AJI22176.1"/>
    </source>
</evidence>
<dbReference type="InterPro" id="IPR002173">
    <property type="entry name" value="Carboh/pur_kinase_PfkB_CS"/>
</dbReference>
<evidence type="ECO:0000313" key="5">
    <source>
        <dbReference type="Proteomes" id="UP000031829"/>
    </source>
</evidence>
<dbReference type="Gene3D" id="3.40.1190.20">
    <property type="match status" value="1"/>
</dbReference>
<dbReference type="PANTHER" id="PTHR10584:SF166">
    <property type="entry name" value="RIBOKINASE"/>
    <property type="match status" value="1"/>
</dbReference>
<dbReference type="Proteomes" id="UP000031829">
    <property type="component" value="Chromosome"/>
</dbReference>
<dbReference type="RefSeq" id="WP_016764159.1">
    <property type="nucleotide sequence ID" value="NZ_BCVB01000004.1"/>
</dbReference>
<keyword evidence="1" id="KW-0808">Transferase</keyword>
<dbReference type="GeneID" id="93642771"/>
<dbReference type="InterPro" id="IPR029056">
    <property type="entry name" value="Ribokinase-like"/>
</dbReference>
<dbReference type="Pfam" id="PF00294">
    <property type="entry name" value="PfkB"/>
    <property type="match status" value="2"/>
</dbReference>